<comment type="caution">
    <text evidence="2">The sequence shown here is derived from an EMBL/GenBank/DDBJ whole genome shotgun (WGS) entry which is preliminary data.</text>
</comment>
<dbReference type="EMBL" id="BAABGY010000020">
    <property type="protein sequence ID" value="GAA4344772.1"/>
    <property type="molecule type" value="Genomic_DNA"/>
</dbReference>
<evidence type="ECO:0000256" key="1">
    <source>
        <dbReference type="SAM" id="SignalP"/>
    </source>
</evidence>
<keyword evidence="1" id="KW-0732">Signal</keyword>
<protein>
    <submittedName>
        <fullName evidence="2">Uncharacterized protein</fullName>
    </submittedName>
</protein>
<keyword evidence="3" id="KW-1185">Reference proteome</keyword>
<name>A0ABP8HUK8_9BACT</name>
<dbReference type="RefSeq" id="WP_345258434.1">
    <property type="nucleotide sequence ID" value="NZ_BAABGY010000020.1"/>
</dbReference>
<organism evidence="2 3">
    <name type="scientific">Flaviaesturariibacter amylovorans</name>
    <dbReference type="NCBI Taxonomy" id="1084520"/>
    <lineage>
        <taxon>Bacteria</taxon>
        <taxon>Pseudomonadati</taxon>
        <taxon>Bacteroidota</taxon>
        <taxon>Chitinophagia</taxon>
        <taxon>Chitinophagales</taxon>
        <taxon>Chitinophagaceae</taxon>
        <taxon>Flaviaestuariibacter</taxon>
    </lineage>
</organism>
<sequence length="186" mass="21104">MKQLLPFLLLFALPALAGAQKHFYDTKEKHYARIDFSYRDDLSKWRYAIDTARRHRSNPSLGTITFWRTEPIKDSTSRPYAVVLQPRMAFEIYALKDSALARRRAKHTRAYTDCLPPEGGGDYFTLGAFAFANTQACLSTYYKATRVDYGRSAVNVLFGAVDPKDAQSLFRLIKQLKALEAAPPGK</sequence>
<gene>
    <name evidence="2" type="ORF">GCM10023184_46390</name>
</gene>
<reference evidence="3" key="1">
    <citation type="journal article" date="2019" name="Int. J. Syst. Evol. Microbiol.">
        <title>The Global Catalogue of Microorganisms (GCM) 10K type strain sequencing project: providing services to taxonomists for standard genome sequencing and annotation.</title>
        <authorList>
            <consortium name="The Broad Institute Genomics Platform"/>
            <consortium name="The Broad Institute Genome Sequencing Center for Infectious Disease"/>
            <person name="Wu L."/>
            <person name="Ma J."/>
        </authorList>
    </citation>
    <scope>NUCLEOTIDE SEQUENCE [LARGE SCALE GENOMIC DNA]</scope>
    <source>
        <strain evidence="3">JCM 17919</strain>
    </source>
</reference>
<evidence type="ECO:0000313" key="2">
    <source>
        <dbReference type="EMBL" id="GAA4344772.1"/>
    </source>
</evidence>
<proteinExistence type="predicted"/>
<evidence type="ECO:0000313" key="3">
    <source>
        <dbReference type="Proteomes" id="UP001501725"/>
    </source>
</evidence>
<feature type="chain" id="PRO_5046180524" evidence="1">
    <location>
        <begin position="18"/>
        <end position="186"/>
    </location>
</feature>
<dbReference type="Proteomes" id="UP001501725">
    <property type="component" value="Unassembled WGS sequence"/>
</dbReference>
<accession>A0ABP8HUK8</accession>
<feature type="signal peptide" evidence="1">
    <location>
        <begin position="1"/>
        <end position="17"/>
    </location>
</feature>